<dbReference type="SUPFAM" id="SSF54211">
    <property type="entry name" value="Ribosomal protein S5 domain 2-like"/>
    <property type="match status" value="1"/>
</dbReference>
<evidence type="ECO:0000256" key="2">
    <source>
        <dbReference type="ARBA" id="ARBA00022741"/>
    </source>
</evidence>
<feature type="domain" description="Tr-type G" evidence="6">
    <location>
        <begin position="7"/>
        <end position="266"/>
    </location>
</feature>
<dbReference type="GO" id="GO:0005525">
    <property type="term" value="F:GTP binding"/>
    <property type="evidence" value="ECO:0007669"/>
    <property type="project" value="UniProtKB-KW"/>
</dbReference>
<proteinExistence type="predicted"/>
<dbReference type="FunFam" id="3.30.70.240:FF:000001">
    <property type="entry name" value="Elongation factor G"/>
    <property type="match status" value="1"/>
</dbReference>
<dbReference type="NCBIfam" id="NF009381">
    <property type="entry name" value="PRK12740.1-5"/>
    <property type="match status" value="1"/>
</dbReference>
<dbReference type="CDD" id="cd01434">
    <property type="entry name" value="EFG_mtEFG1_IV"/>
    <property type="match status" value="1"/>
</dbReference>
<gene>
    <name evidence="7" type="ORF">THTE_2084</name>
</gene>
<dbReference type="InterPro" id="IPR047872">
    <property type="entry name" value="EFG_IV"/>
</dbReference>
<keyword evidence="2" id="KW-0547">Nucleotide-binding</keyword>
<dbReference type="Gene3D" id="3.30.230.10">
    <property type="match status" value="1"/>
</dbReference>
<dbReference type="KEGG" id="ttf:THTE_2084"/>
<dbReference type="Pfam" id="PF03764">
    <property type="entry name" value="EFG_IV"/>
    <property type="match status" value="2"/>
</dbReference>
<dbReference type="Pfam" id="PF00679">
    <property type="entry name" value="EFG_C"/>
    <property type="match status" value="1"/>
</dbReference>
<sequence>MAELSVNKIRNIALCGHGSVGKTTLLDHLLNFTGAINRPASVDEGTSFCDFDEEEKAHRYTIEAKVTFFDHNGYHYHVLDTPGYRDFIGQVIGAFRAVDIAAIVINAQAGIEVNTRRVFQEAEKAGLGRLIILNKLDAENIDFPKLLNQIKETFGDRCVPLNVPIGLGQEFRGVASTLRAESNVAGAVIDPSSISQSLMESIVVADEEVLGRYFEGQMPTDEEISRLLARAMLDGSLIPIVCISAKTGVGIPELLQTFELCGISPDRLVRKAKKVDAEETVELHADPNGPLVAQVFKTRVDPFVQKISYLRVFSGTLKANTTVPVVGERKGVKIAQLFHVQASEMVPVEEAIAGEIVAVTKVEELRTGMSIGELCMPPIEFPTPMTGLAISPKSRGDEQRLSGALAKICQEDPTCRLDRDPQTKELVITGMSELHLQVIRERLKRRDKVEVDVKEPKIPYRETIQAKAEGMYRHKKQTGGRGQFGEVHIRMFPFPRGTKIEEFATKERFPEMKEIHYHEESNFLWIDSIVGGTIPSNFMPAVEKGFLERIAKGVIAGYPVQDVCVEVFFGKHHPVDSSEQAFKTAASMAFRNVFQQAKPALLEPIVKIEVTVPADKVGDINSDLSGRRGRVLGMTSAGGGFQTIVAEVPLAEVINYSRALSSITGGQGSYTLEFSHYDVVPANIQREIIEKAKLEEEEEE</sequence>
<dbReference type="InterPro" id="IPR035647">
    <property type="entry name" value="EFG_III/V"/>
</dbReference>
<dbReference type="Pfam" id="PF22042">
    <property type="entry name" value="EF-G_D2"/>
    <property type="match status" value="1"/>
</dbReference>
<dbReference type="NCBIfam" id="TIGR00231">
    <property type="entry name" value="small_GTP"/>
    <property type="match status" value="1"/>
</dbReference>
<keyword evidence="3 7" id="KW-0251">Elongation factor</keyword>
<dbReference type="SUPFAM" id="SSF54980">
    <property type="entry name" value="EF-G C-terminal domain-like"/>
    <property type="match status" value="2"/>
</dbReference>
<dbReference type="InterPro" id="IPR009000">
    <property type="entry name" value="Transl_B-barrel_sf"/>
</dbReference>
<dbReference type="SUPFAM" id="SSF52540">
    <property type="entry name" value="P-loop containing nucleoside triphosphate hydrolases"/>
    <property type="match status" value="1"/>
</dbReference>
<dbReference type="SMART" id="SM00889">
    <property type="entry name" value="EFG_IV"/>
    <property type="match status" value="1"/>
</dbReference>
<dbReference type="PROSITE" id="PS51722">
    <property type="entry name" value="G_TR_2"/>
    <property type="match status" value="1"/>
</dbReference>
<dbReference type="GO" id="GO:0003746">
    <property type="term" value="F:translation elongation factor activity"/>
    <property type="evidence" value="ECO:0007669"/>
    <property type="project" value="UniProtKB-KW"/>
</dbReference>
<dbReference type="InterPro" id="IPR014721">
    <property type="entry name" value="Ribsml_uS5_D2-typ_fold_subgr"/>
</dbReference>
<comment type="function">
    <text evidence="5">Catalyzes the GTP-dependent ribosomal translocation step during translation elongation. During this step, the ribosome changes from the pre-translocational (PRE) to the post-translocational (POST) state as the newly formed A-site-bound peptidyl-tRNA and P-site-bound deacylated tRNA move to the P and E sites, respectively. Catalyzes the coordinated movement of the two tRNA molecules, the mRNA and conformational changes in the ribosome.</text>
</comment>
<dbReference type="InterPro" id="IPR000795">
    <property type="entry name" value="T_Tr_GTP-bd_dom"/>
</dbReference>
<evidence type="ECO:0000256" key="4">
    <source>
        <dbReference type="ARBA" id="ARBA00023134"/>
    </source>
</evidence>
<evidence type="ECO:0000256" key="3">
    <source>
        <dbReference type="ARBA" id="ARBA00022768"/>
    </source>
</evidence>
<dbReference type="Gene3D" id="3.30.70.240">
    <property type="match status" value="1"/>
</dbReference>
<evidence type="ECO:0000313" key="7">
    <source>
        <dbReference type="EMBL" id="ASV74686.1"/>
    </source>
</evidence>
<protein>
    <recommendedName>
        <fullName evidence="1">Elongation factor G</fullName>
    </recommendedName>
</protein>
<evidence type="ECO:0000256" key="5">
    <source>
        <dbReference type="ARBA" id="ARBA00024731"/>
    </source>
</evidence>
<keyword evidence="8" id="KW-1185">Reference proteome</keyword>
<dbReference type="InterPro" id="IPR053905">
    <property type="entry name" value="EF-G-like_DII"/>
</dbReference>
<dbReference type="InterPro" id="IPR005517">
    <property type="entry name" value="Transl_elong_EFG/EF2_IV"/>
</dbReference>
<dbReference type="SUPFAM" id="SSF50447">
    <property type="entry name" value="Translation proteins"/>
    <property type="match status" value="1"/>
</dbReference>
<dbReference type="InterPro" id="IPR027417">
    <property type="entry name" value="P-loop_NTPase"/>
</dbReference>
<dbReference type="EMBL" id="CP018477">
    <property type="protein sequence ID" value="ASV74686.1"/>
    <property type="molecule type" value="Genomic_DNA"/>
</dbReference>
<dbReference type="Pfam" id="PF00009">
    <property type="entry name" value="GTP_EFTU"/>
    <property type="match status" value="1"/>
</dbReference>
<evidence type="ECO:0000313" key="8">
    <source>
        <dbReference type="Proteomes" id="UP000215086"/>
    </source>
</evidence>
<dbReference type="GO" id="GO:0032790">
    <property type="term" value="P:ribosome disassembly"/>
    <property type="evidence" value="ECO:0007669"/>
    <property type="project" value="TreeGrafter"/>
</dbReference>
<dbReference type="PANTHER" id="PTHR43261">
    <property type="entry name" value="TRANSLATION ELONGATION FACTOR G-RELATED"/>
    <property type="match status" value="1"/>
</dbReference>
<dbReference type="AlphaFoldDB" id="A0A286RFE7"/>
<dbReference type="Gene3D" id="3.40.50.300">
    <property type="entry name" value="P-loop containing nucleotide triphosphate hydrolases"/>
    <property type="match status" value="1"/>
</dbReference>
<dbReference type="Proteomes" id="UP000215086">
    <property type="component" value="Chromosome"/>
</dbReference>
<keyword evidence="3 7" id="KW-0648">Protein biosynthesis</keyword>
<dbReference type="GO" id="GO:0003924">
    <property type="term" value="F:GTPase activity"/>
    <property type="evidence" value="ECO:0007669"/>
    <property type="project" value="InterPro"/>
</dbReference>
<dbReference type="InterPro" id="IPR009022">
    <property type="entry name" value="EFG_III"/>
</dbReference>
<reference evidence="7 8" key="1">
    <citation type="journal article" name="Front. Microbiol.">
        <title>Sugar Metabolism of the First Thermophilic Planctomycete Thermogutta terrifontis: Comparative Genomic and Transcriptomic Approaches.</title>
        <authorList>
            <person name="Elcheninov A.G."/>
            <person name="Menzel P."/>
            <person name="Gudbergsdottir S.R."/>
            <person name="Slesarev A.I."/>
            <person name="Kadnikov V.V."/>
            <person name="Krogh A."/>
            <person name="Bonch-Osmolovskaya E.A."/>
            <person name="Peng X."/>
            <person name="Kublanov I.V."/>
        </authorList>
    </citation>
    <scope>NUCLEOTIDE SEQUENCE [LARGE SCALE GENOMIC DNA]</scope>
    <source>
        <strain evidence="7 8">R1</strain>
    </source>
</reference>
<dbReference type="Gene3D" id="2.40.30.10">
    <property type="entry name" value="Translation factors"/>
    <property type="match status" value="1"/>
</dbReference>
<dbReference type="InterPro" id="IPR041095">
    <property type="entry name" value="EFG_II"/>
</dbReference>
<dbReference type="InterPro" id="IPR035649">
    <property type="entry name" value="EFG_V"/>
</dbReference>
<dbReference type="Pfam" id="PF14492">
    <property type="entry name" value="EFG_III"/>
    <property type="match status" value="1"/>
</dbReference>
<dbReference type="SMART" id="SM00838">
    <property type="entry name" value="EFG_C"/>
    <property type="match status" value="1"/>
</dbReference>
<evidence type="ECO:0000259" key="6">
    <source>
        <dbReference type="PROSITE" id="PS51722"/>
    </source>
</evidence>
<dbReference type="PANTHER" id="PTHR43261:SF6">
    <property type="entry name" value="ELONGATION FACTOR G-LIKE PROTEIN"/>
    <property type="match status" value="1"/>
</dbReference>
<dbReference type="CDD" id="cd16262">
    <property type="entry name" value="EFG_III"/>
    <property type="match status" value="1"/>
</dbReference>
<name>A0A286RFE7_9BACT</name>
<dbReference type="CDD" id="cd03713">
    <property type="entry name" value="EFG_mtEFG_C"/>
    <property type="match status" value="1"/>
</dbReference>
<accession>A0A286RFE7</accession>
<keyword evidence="4" id="KW-0342">GTP-binding</keyword>
<dbReference type="InterPro" id="IPR020568">
    <property type="entry name" value="Ribosomal_Su5_D2-typ_SF"/>
</dbReference>
<dbReference type="InterPro" id="IPR000640">
    <property type="entry name" value="EFG_V-like"/>
</dbReference>
<dbReference type="InterPro" id="IPR005225">
    <property type="entry name" value="Small_GTP-bd"/>
</dbReference>
<evidence type="ECO:0000256" key="1">
    <source>
        <dbReference type="ARBA" id="ARBA00017872"/>
    </source>
</evidence>
<dbReference type="RefSeq" id="WP_095414938.1">
    <property type="nucleotide sequence ID" value="NZ_CP018477.1"/>
</dbReference>
<dbReference type="OrthoDB" id="9804431at2"/>
<organism evidence="7 8">
    <name type="scientific">Thermogutta terrifontis</name>
    <dbReference type="NCBI Taxonomy" id="1331910"/>
    <lineage>
        <taxon>Bacteria</taxon>
        <taxon>Pseudomonadati</taxon>
        <taxon>Planctomycetota</taxon>
        <taxon>Planctomycetia</taxon>
        <taxon>Pirellulales</taxon>
        <taxon>Thermoguttaceae</taxon>
        <taxon>Thermogutta</taxon>
    </lineage>
</organism>
<dbReference type="Gene3D" id="3.30.70.870">
    <property type="entry name" value="Elongation Factor G (Translational Gtpase), domain 3"/>
    <property type="match status" value="1"/>
</dbReference>